<keyword evidence="3" id="KW-0597">Phosphoprotein</keyword>
<dbReference type="Gene3D" id="3.40.50.2300">
    <property type="match status" value="1"/>
</dbReference>
<evidence type="ECO:0000256" key="2">
    <source>
        <dbReference type="ARBA" id="ARBA00012438"/>
    </source>
</evidence>
<dbReference type="GO" id="GO:0000155">
    <property type="term" value="F:phosphorelay sensor kinase activity"/>
    <property type="evidence" value="ECO:0007669"/>
    <property type="project" value="InterPro"/>
</dbReference>
<accession>A0A7G9FXY8</accession>
<keyword evidence="5" id="KW-0418">Kinase</keyword>
<dbReference type="PANTHER" id="PTHR43047:SF66">
    <property type="entry name" value="HISKA"/>
    <property type="match status" value="1"/>
</dbReference>
<dbReference type="InterPro" id="IPR003594">
    <property type="entry name" value="HATPase_dom"/>
</dbReference>
<dbReference type="CDD" id="cd00082">
    <property type="entry name" value="HisKA"/>
    <property type="match status" value="1"/>
</dbReference>
<dbReference type="Gene3D" id="1.10.287.130">
    <property type="match status" value="1"/>
</dbReference>
<organism evidence="9 10">
    <name type="scientific">Simiaoa sunii</name>
    <dbReference type="NCBI Taxonomy" id="2763672"/>
    <lineage>
        <taxon>Bacteria</taxon>
        <taxon>Bacillati</taxon>
        <taxon>Bacillota</taxon>
        <taxon>Clostridia</taxon>
        <taxon>Lachnospirales</taxon>
        <taxon>Lachnospiraceae</taxon>
        <taxon>Simiaoa</taxon>
    </lineage>
</organism>
<reference evidence="9 10" key="1">
    <citation type="submission" date="2020-08" db="EMBL/GenBank/DDBJ databases">
        <authorList>
            <person name="Liu C."/>
            <person name="Sun Q."/>
        </authorList>
    </citation>
    <scope>NUCLEOTIDE SEQUENCE [LARGE SCALE GENOMIC DNA]</scope>
    <source>
        <strain evidence="9 10">NSJ-8</strain>
    </source>
</reference>
<gene>
    <name evidence="9" type="ORF">H9Q77_04690</name>
</gene>
<dbReference type="EMBL" id="CP060633">
    <property type="protein sequence ID" value="QNM03420.1"/>
    <property type="molecule type" value="Genomic_DNA"/>
</dbReference>
<dbReference type="InterPro" id="IPR004358">
    <property type="entry name" value="Sig_transdc_His_kin-like_C"/>
</dbReference>
<dbReference type="GO" id="GO:0005886">
    <property type="term" value="C:plasma membrane"/>
    <property type="evidence" value="ECO:0007669"/>
    <property type="project" value="TreeGrafter"/>
</dbReference>
<comment type="catalytic activity">
    <reaction evidence="1">
        <text>ATP + protein L-histidine = ADP + protein N-phospho-L-histidine.</text>
        <dbReference type="EC" id="2.7.13.3"/>
    </reaction>
</comment>
<name>A0A7G9FXY8_9FIRM</name>
<dbReference type="SUPFAM" id="SSF55874">
    <property type="entry name" value="ATPase domain of HSP90 chaperone/DNA topoisomerase II/histidine kinase"/>
    <property type="match status" value="1"/>
</dbReference>
<evidence type="ECO:0000256" key="3">
    <source>
        <dbReference type="ARBA" id="ARBA00022553"/>
    </source>
</evidence>
<feature type="domain" description="Histidine kinase/HSP90-like ATPase" evidence="7">
    <location>
        <begin position="261"/>
        <end position="378"/>
    </location>
</feature>
<dbReference type="Proteomes" id="UP000515981">
    <property type="component" value="Chromosome"/>
</dbReference>
<dbReference type="PANTHER" id="PTHR43047">
    <property type="entry name" value="TWO-COMPONENT HISTIDINE PROTEIN KINASE"/>
    <property type="match status" value="1"/>
</dbReference>
<keyword evidence="6" id="KW-0902">Two-component regulatory system</keyword>
<evidence type="ECO:0000256" key="4">
    <source>
        <dbReference type="ARBA" id="ARBA00022679"/>
    </source>
</evidence>
<evidence type="ECO:0000313" key="9">
    <source>
        <dbReference type="EMBL" id="QNM03420.1"/>
    </source>
</evidence>
<dbReference type="EC" id="2.7.13.3" evidence="2"/>
<dbReference type="RefSeq" id="WP_118538356.1">
    <property type="nucleotide sequence ID" value="NZ_CP060633.1"/>
</dbReference>
<dbReference type="Pfam" id="PF00512">
    <property type="entry name" value="HisKA"/>
    <property type="match status" value="1"/>
</dbReference>
<dbReference type="SUPFAM" id="SSF47384">
    <property type="entry name" value="Homodimeric domain of signal transducing histidine kinase"/>
    <property type="match status" value="1"/>
</dbReference>
<evidence type="ECO:0000256" key="5">
    <source>
        <dbReference type="ARBA" id="ARBA00022777"/>
    </source>
</evidence>
<dbReference type="AlphaFoldDB" id="A0A7G9FXY8"/>
<dbReference type="GO" id="GO:0009927">
    <property type="term" value="F:histidine phosphotransfer kinase activity"/>
    <property type="evidence" value="ECO:0007669"/>
    <property type="project" value="TreeGrafter"/>
</dbReference>
<dbReference type="PRINTS" id="PR00344">
    <property type="entry name" value="BCTRLSENSOR"/>
</dbReference>
<keyword evidence="4" id="KW-0808">Transferase</keyword>
<proteinExistence type="predicted"/>
<dbReference type="Gene3D" id="3.30.565.10">
    <property type="entry name" value="Histidine kinase-like ATPase, C-terminal domain"/>
    <property type="match status" value="1"/>
</dbReference>
<feature type="domain" description="Signal transduction histidine kinase dimerisation/phosphoacceptor" evidence="8">
    <location>
        <begin position="146"/>
        <end position="212"/>
    </location>
</feature>
<dbReference type="SUPFAM" id="SSF52172">
    <property type="entry name" value="CheY-like"/>
    <property type="match status" value="1"/>
</dbReference>
<evidence type="ECO:0000256" key="1">
    <source>
        <dbReference type="ARBA" id="ARBA00000085"/>
    </source>
</evidence>
<dbReference type="InterPro" id="IPR036097">
    <property type="entry name" value="HisK_dim/P_sf"/>
</dbReference>
<dbReference type="SMART" id="SM00387">
    <property type="entry name" value="HATPase_c"/>
    <property type="match status" value="1"/>
</dbReference>
<keyword evidence="10" id="KW-1185">Reference proteome</keyword>
<evidence type="ECO:0000313" key="10">
    <source>
        <dbReference type="Proteomes" id="UP000515981"/>
    </source>
</evidence>
<dbReference type="SMART" id="SM00388">
    <property type="entry name" value="HisKA"/>
    <property type="match status" value="1"/>
</dbReference>
<dbReference type="Pfam" id="PF02518">
    <property type="entry name" value="HATPase_c"/>
    <property type="match status" value="1"/>
</dbReference>
<evidence type="ECO:0000256" key="6">
    <source>
        <dbReference type="ARBA" id="ARBA00023012"/>
    </source>
</evidence>
<dbReference type="InterPro" id="IPR011006">
    <property type="entry name" value="CheY-like_superfamily"/>
</dbReference>
<dbReference type="KEGG" id="ssun:H9Q77_04690"/>
<protein>
    <recommendedName>
        <fullName evidence="2">histidine kinase</fullName>
        <ecNumber evidence="2">2.7.13.3</ecNumber>
    </recommendedName>
</protein>
<sequence length="446" mass="51269">MKLSNEIISSIARTYQYISRIDIQADYFEEINNRDTEHLKFTKSGKLSESNEKVCRQYVAEEYQEAFFKFVDLKTLPERMKNEETLVLEYRMKDGDWHRLRFVEKKRDENGVLTHVLCLIRSISDTKKWEHELMYQVEEARKAAALKARFLSNMSHDIRTPMNGIIGTLNLANRYPDDLEVQRKCREQIMTSSKYLVSIVNDILDMNKLESGGVVEQEIPFNLAELLNRVNLGKQKQAAEKNVEYIVDWEQSDIRHMDLAGNPIYVERLLTNISDNAVKFTGPGGSVRVWCAEKYADEERVVYEFGCADTGIGMSETFLEHAFEPFTQENETSRSRYEGTGLGLAIAKKIVDRLDGDIAIESKKGVGTTVTMTLPFKIGEPVEKEKNVNYEEIPVEGLRALLAEDNELNMEITKFMLEDYGIHVECAADGEEAVQKFKNLSWDITM</sequence>
<evidence type="ECO:0000259" key="8">
    <source>
        <dbReference type="SMART" id="SM00388"/>
    </source>
</evidence>
<dbReference type="InterPro" id="IPR003661">
    <property type="entry name" value="HisK_dim/P_dom"/>
</dbReference>
<evidence type="ECO:0000259" key="7">
    <source>
        <dbReference type="SMART" id="SM00387"/>
    </source>
</evidence>
<dbReference type="InterPro" id="IPR036890">
    <property type="entry name" value="HATPase_C_sf"/>
</dbReference>